<name>A0AAD9JGH2_9ANNE</name>
<dbReference type="AlphaFoldDB" id="A0AAD9JGH2"/>
<evidence type="ECO:0000313" key="2">
    <source>
        <dbReference type="EMBL" id="KAK2152312.1"/>
    </source>
</evidence>
<keyword evidence="1" id="KW-0472">Membrane</keyword>
<proteinExistence type="predicted"/>
<reference evidence="2" key="1">
    <citation type="journal article" date="2023" name="Mol. Biol. Evol.">
        <title>Third-Generation Sequencing Reveals the Adaptive Role of the Epigenome in Three Deep-Sea Polychaetes.</title>
        <authorList>
            <person name="Perez M."/>
            <person name="Aroh O."/>
            <person name="Sun Y."/>
            <person name="Lan Y."/>
            <person name="Juniper S.K."/>
            <person name="Young C.R."/>
            <person name="Angers B."/>
            <person name="Qian P.Y."/>
        </authorList>
    </citation>
    <scope>NUCLEOTIDE SEQUENCE</scope>
    <source>
        <strain evidence="2">P08H-3</strain>
    </source>
</reference>
<protein>
    <submittedName>
        <fullName evidence="2">Uncharacterized protein</fullName>
    </submittedName>
</protein>
<dbReference type="PANTHER" id="PTHR21284">
    <property type="entry name" value="EG:80H7.2 PROTEIN"/>
    <property type="match status" value="1"/>
</dbReference>
<dbReference type="Proteomes" id="UP001208570">
    <property type="component" value="Unassembled WGS sequence"/>
</dbReference>
<sequence>MALGLSSSCGTLTAISCILTFISTIFHAIAFGTRRWIISKETSPFVSIGFHEACFDNCHDPYCPASGSLEVVYSGCTWFWNWYFQEIWNWLLADWLMMCRNLSIVNVPLIAITFIVLAIATAMAFTGRYSVEEDGMKKDKCLQVLFLIIAFMLLVAAILCMVVMTTFYTNGFQRDWMPMPEKNGFGFSFWLEFVASVLLVVAFICTLFAFVIKTMWLYGDKDPRYSEDMMLGSRSVGTPSVPTPLGAALATLSHQTV</sequence>
<keyword evidence="1" id="KW-0812">Transmembrane</keyword>
<evidence type="ECO:0000313" key="3">
    <source>
        <dbReference type="Proteomes" id="UP001208570"/>
    </source>
</evidence>
<keyword evidence="1" id="KW-1133">Transmembrane helix</keyword>
<dbReference type="EMBL" id="JAODUP010000333">
    <property type="protein sequence ID" value="KAK2152312.1"/>
    <property type="molecule type" value="Genomic_DNA"/>
</dbReference>
<dbReference type="PANTHER" id="PTHR21284:SF12">
    <property type="entry name" value="EG:80H7.2 PROTEIN"/>
    <property type="match status" value="1"/>
</dbReference>
<feature type="transmembrane region" description="Helical" evidence="1">
    <location>
        <begin position="189"/>
        <end position="212"/>
    </location>
</feature>
<feature type="transmembrane region" description="Helical" evidence="1">
    <location>
        <begin position="12"/>
        <end position="31"/>
    </location>
</feature>
<feature type="transmembrane region" description="Helical" evidence="1">
    <location>
        <begin position="145"/>
        <end position="168"/>
    </location>
</feature>
<accession>A0AAD9JGH2</accession>
<comment type="caution">
    <text evidence="2">The sequence shown here is derived from an EMBL/GenBank/DDBJ whole genome shotgun (WGS) entry which is preliminary data.</text>
</comment>
<gene>
    <name evidence="2" type="ORF">LSH36_332g03029</name>
</gene>
<keyword evidence="3" id="KW-1185">Reference proteome</keyword>
<organism evidence="2 3">
    <name type="scientific">Paralvinella palmiformis</name>
    <dbReference type="NCBI Taxonomy" id="53620"/>
    <lineage>
        <taxon>Eukaryota</taxon>
        <taxon>Metazoa</taxon>
        <taxon>Spiralia</taxon>
        <taxon>Lophotrochozoa</taxon>
        <taxon>Annelida</taxon>
        <taxon>Polychaeta</taxon>
        <taxon>Sedentaria</taxon>
        <taxon>Canalipalpata</taxon>
        <taxon>Terebellida</taxon>
        <taxon>Terebelliformia</taxon>
        <taxon>Alvinellidae</taxon>
        <taxon>Paralvinella</taxon>
    </lineage>
</organism>
<feature type="transmembrane region" description="Helical" evidence="1">
    <location>
        <begin position="104"/>
        <end position="125"/>
    </location>
</feature>
<evidence type="ECO:0000256" key="1">
    <source>
        <dbReference type="SAM" id="Phobius"/>
    </source>
</evidence>
<dbReference type="Gene3D" id="1.20.140.150">
    <property type="match status" value="1"/>
</dbReference>